<keyword evidence="1" id="KW-0812">Transmembrane</keyword>
<keyword evidence="2" id="KW-0808">Transferase</keyword>
<reference evidence="2" key="1">
    <citation type="submission" date="2020-09" db="EMBL/GenBank/DDBJ databases">
        <title>Genome-Enabled Discovery of Anthraquinone Biosynthesis in Senna tora.</title>
        <authorList>
            <person name="Kang S.-H."/>
            <person name="Pandey R.P."/>
            <person name="Lee C.-M."/>
            <person name="Sim J.-S."/>
            <person name="Jeong J.-T."/>
            <person name="Choi B.-S."/>
            <person name="Jung M."/>
            <person name="Ginzburg D."/>
            <person name="Zhao K."/>
            <person name="Won S.Y."/>
            <person name="Oh T.-J."/>
            <person name="Yu Y."/>
            <person name="Kim N.-H."/>
            <person name="Lee O.R."/>
            <person name="Lee T.-H."/>
            <person name="Bashyal P."/>
            <person name="Kim T.-S."/>
            <person name="Lee W.-H."/>
            <person name="Kawkins C."/>
            <person name="Kim C.-K."/>
            <person name="Kim J.S."/>
            <person name="Ahn B.O."/>
            <person name="Rhee S.Y."/>
            <person name="Sohng J.K."/>
        </authorList>
    </citation>
    <scope>NUCLEOTIDE SEQUENCE</scope>
    <source>
        <tissue evidence="2">Leaf</tissue>
    </source>
</reference>
<dbReference type="GO" id="GO:0032259">
    <property type="term" value="P:methylation"/>
    <property type="evidence" value="ECO:0007669"/>
    <property type="project" value="UniProtKB-KW"/>
</dbReference>
<keyword evidence="1" id="KW-0472">Membrane</keyword>
<dbReference type="GO" id="GO:0008168">
    <property type="term" value="F:methyltransferase activity"/>
    <property type="evidence" value="ECO:0007669"/>
    <property type="project" value="UniProtKB-KW"/>
</dbReference>
<proteinExistence type="predicted"/>
<protein>
    <submittedName>
        <fullName evidence="2">Ribosomal RNA small subunit methyltransferase G</fullName>
    </submittedName>
</protein>
<dbReference type="PANTHER" id="PTHR34807:SF6">
    <property type="entry name" value="MYB-CC TYPE TRANSCRIPTION FACTOR LHEQLE-CONTAINING DOMAIN-CONTAINING PROTEIN"/>
    <property type="match status" value="1"/>
</dbReference>
<comment type="caution">
    <text evidence="2">The sequence shown here is derived from an EMBL/GenBank/DDBJ whole genome shotgun (WGS) entry which is preliminary data.</text>
</comment>
<keyword evidence="2" id="KW-0489">Methyltransferase</keyword>
<feature type="transmembrane region" description="Helical" evidence="1">
    <location>
        <begin position="206"/>
        <end position="228"/>
    </location>
</feature>
<dbReference type="AlphaFoldDB" id="A0A834WHL6"/>
<keyword evidence="1" id="KW-1133">Transmembrane helix</keyword>
<dbReference type="EMBL" id="JAAIUW010000009">
    <property type="protein sequence ID" value="KAF7817309.1"/>
    <property type="molecule type" value="Genomic_DNA"/>
</dbReference>
<name>A0A834WHL6_9FABA</name>
<dbReference type="Proteomes" id="UP000634136">
    <property type="component" value="Unassembled WGS sequence"/>
</dbReference>
<evidence type="ECO:0000313" key="3">
    <source>
        <dbReference type="Proteomes" id="UP000634136"/>
    </source>
</evidence>
<dbReference type="OrthoDB" id="1295445at2759"/>
<keyword evidence="3" id="KW-1185">Reference proteome</keyword>
<evidence type="ECO:0000256" key="1">
    <source>
        <dbReference type="SAM" id="Phobius"/>
    </source>
</evidence>
<gene>
    <name evidence="2" type="ORF">G2W53_031278</name>
</gene>
<accession>A0A834WHL6</accession>
<organism evidence="2 3">
    <name type="scientific">Senna tora</name>
    <dbReference type="NCBI Taxonomy" id="362788"/>
    <lineage>
        <taxon>Eukaryota</taxon>
        <taxon>Viridiplantae</taxon>
        <taxon>Streptophyta</taxon>
        <taxon>Embryophyta</taxon>
        <taxon>Tracheophyta</taxon>
        <taxon>Spermatophyta</taxon>
        <taxon>Magnoliopsida</taxon>
        <taxon>eudicotyledons</taxon>
        <taxon>Gunneridae</taxon>
        <taxon>Pentapetalae</taxon>
        <taxon>rosids</taxon>
        <taxon>fabids</taxon>
        <taxon>Fabales</taxon>
        <taxon>Fabaceae</taxon>
        <taxon>Caesalpinioideae</taxon>
        <taxon>Cassia clade</taxon>
        <taxon>Senna</taxon>
    </lineage>
</organism>
<evidence type="ECO:0000313" key="2">
    <source>
        <dbReference type="EMBL" id="KAF7817309.1"/>
    </source>
</evidence>
<sequence length="258" mass="29588">MKRGFINSHHSSASLEDSSDVKRKYHILLQDYLELQKTLISNLLLLGFQAVLEYVSKKRKFQTAKQKREVLLDEVRFLKQRHDYLIINSQFARVESKLQNADINSIVNEKDDTVEKPRNCLINQNKGRKTKIVEKIPNNGNGNKSWSCESAGGSNSRTFKFQRRRCRRNPSGSHNNHDELLALLTMTLCSTYEVERPRTVELHLSVAIVVVFDRVGGVATTIIFLAYLQYRVFSTIVLPHCSTEINFSFGKQQKNGGK</sequence>
<dbReference type="PANTHER" id="PTHR34807">
    <property type="entry name" value="OS08G0270800 PROTEIN"/>
    <property type="match status" value="1"/>
</dbReference>